<evidence type="ECO:0000313" key="1">
    <source>
        <dbReference type="EMBL" id="KAK4828552.1"/>
    </source>
</evidence>
<evidence type="ECO:0000313" key="2">
    <source>
        <dbReference type="Proteomes" id="UP001333110"/>
    </source>
</evidence>
<accession>A0AAN7NNA5</accession>
<dbReference type="AlphaFoldDB" id="A0AAN7NNA5"/>
<reference evidence="1 2" key="1">
    <citation type="journal article" date="2023" name="J. Hered.">
        <title>Chromosome-level genome of the wood stork (Mycteria americana) provides insight into avian chromosome evolution.</title>
        <authorList>
            <person name="Flamio R. Jr."/>
            <person name="Ramstad K.M."/>
        </authorList>
    </citation>
    <scope>NUCLEOTIDE SEQUENCE [LARGE SCALE GENOMIC DNA]</scope>
    <source>
        <strain evidence="1">JAX WOST 10</strain>
    </source>
</reference>
<protein>
    <recommendedName>
        <fullName evidence="3">Rna-directed dna polymerase from mobile element jockey-like</fullName>
    </recommendedName>
</protein>
<organism evidence="1 2">
    <name type="scientific">Mycteria americana</name>
    <name type="common">Wood stork</name>
    <dbReference type="NCBI Taxonomy" id="33587"/>
    <lineage>
        <taxon>Eukaryota</taxon>
        <taxon>Metazoa</taxon>
        <taxon>Chordata</taxon>
        <taxon>Craniata</taxon>
        <taxon>Vertebrata</taxon>
        <taxon>Euteleostomi</taxon>
        <taxon>Archelosauria</taxon>
        <taxon>Archosauria</taxon>
        <taxon>Dinosauria</taxon>
        <taxon>Saurischia</taxon>
        <taxon>Theropoda</taxon>
        <taxon>Coelurosauria</taxon>
        <taxon>Aves</taxon>
        <taxon>Neognathae</taxon>
        <taxon>Neoaves</taxon>
        <taxon>Aequornithes</taxon>
        <taxon>Ciconiiformes</taxon>
        <taxon>Ciconiidae</taxon>
        <taxon>Mycteria</taxon>
    </lineage>
</organism>
<dbReference type="Proteomes" id="UP001333110">
    <property type="component" value="Unassembled WGS sequence"/>
</dbReference>
<keyword evidence="2" id="KW-1185">Reference proteome</keyword>
<sequence>MPHGYAAIQDIDRLKKWADRSIVKFNKGKCKALHQGGITVWLESSSEEKDLGGHQRDHVPETCPALKKANIMLSCIRKSSVTSRWREGRSMKIIKGLEHLSSEEWLKRLELFSLEKSRRGGNLIYVYKCLGGSMSNTRTGFPERLVFSVLGDTKKPTRETCSSSLCFEQESCTKLSPKKPSNLNPSVIVWSCKDQI</sequence>
<name>A0AAN7NNA5_MYCAM</name>
<evidence type="ECO:0008006" key="3">
    <source>
        <dbReference type="Google" id="ProtNLM"/>
    </source>
</evidence>
<comment type="caution">
    <text evidence="1">The sequence shown here is derived from an EMBL/GenBank/DDBJ whole genome shotgun (WGS) entry which is preliminary data.</text>
</comment>
<dbReference type="EMBL" id="JAUNZN010000002">
    <property type="protein sequence ID" value="KAK4828552.1"/>
    <property type="molecule type" value="Genomic_DNA"/>
</dbReference>
<proteinExistence type="predicted"/>
<gene>
    <name evidence="1" type="ORF">QYF61_027521</name>
</gene>